<reference evidence="2 3" key="1">
    <citation type="submission" date="2018-08" db="EMBL/GenBank/DDBJ databases">
        <title>A genome reference for cultivated species of the human gut microbiota.</title>
        <authorList>
            <person name="Zou Y."/>
            <person name="Xue W."/>
            <person name="Luo G."/>
        </authorList>
    </citation>
    <scope>NUCLEOTIDE SEQUENCE [LARGE SCALE GENOMIC DNA]</scope>
    <source>
        <strain evidence="2 3">OF01-3</strain>
    </source>
</reference>
<gene>
    <name evidence="2" type="ORF">DXA39_00180</name>
</gene>
<dbReference type="OrthoDB" id="5418945at2"/>
<dbReference type="SUPFAM" id="SSF53850">
    <property type="entry name" value="Periplasmic binding protein-like II"/>
    <property type="match status" value="1"/>
</dbReference>
<feature type="transmembrane region" description="Helical" evidence="1">
    <location>
        <begin position="7"/>
        <end position="24"/>
    </location>
</feature>
<name>A0A3E2TKG5_9FIRM</name>
<evidence type="ECO:0008006" key="4">
    <source>
        <dbReference type="Google" id="ProtNLM"/>
    </source>
</evidence>
<sequence>MKEKKRGLIVLLLVIVGAGGYMFYQKQTPDQVSINGYIGGEKIPFVENDEFKKKVKKDYGLSMDYRKEGSLAMANVDTSDKDYLWPSSQLALELFRKNGGKDLQNEIVFNTPIVLYSRKVVVNALEKEGVVDNRDGVYYVDMIKLANLMVEEKTWTDIGLNQLYGPILVDTTDPNESNSGNMFLGLLANALNGNKPVSKSNIDEVKDDIVHIYRQLGYMQSSSIDMFNQFLRQGVGSYPIIAGYESQLLEFSKQESDMYDKIRDDVIIMYPEPTIWSSHVYIALTESGKVGLNALMDKDIQALAWKDHGFRTTVSGTENPDEFDVNGMADQVTKIMPMPSVDVMLELMEAIK</sequence>
<keyword evidence="1" id="KW-0812">Transmembrane</keyword>
<evidence type="ECO:0000256" key="1">
    <source>
        <dbReference type="SAM" id="Phobius"/>
    </source>
</evidence>
<proteinExistence type="predicted"/>
<organism evidence="2 3">
    <name type="scientific">Anaerococcus nagyae</name>
    <dbReference type="NCBI Taxonomy" id="1755241"/>
    <lineage>
        <taxon>Bacteria</taxon>
        <taxon>Bacillati</taxon>
        <taxon>Bacillota</taxon>
        <taxon>Tissierellia</taxon>
        <taxon>Tissierellales</taxon>
        <taxon>Peptoniphilaceae</taxon>
        <taxon>Anaerococcus</taxon>
    </lineage>
</organism>
<dbReference type="AlphaFoldDB" id="A0A3E2TKG5"/>
<keyword evidence="1" id="KW-0472">Membrane</keyword>
<protein>
    <recommendedName>
        <fullName evidence="4">Extracellular solute-binding protein</fullName>
    </recommendedName>
</protein>
<accession>A0A3E2TKG5</accession>
<dbReference type="Proteomes" id="UP000261011">
    <property type="component" value="Unassembled WGS sequence"/>
</dbReference>
<keyword evidence="1" id="KW-1133">Transmembrane helix</keyword>
<keyword evidence="3" id="KW-1185">Reference proteome</keyword>
<evidence type="ECO:0000313" key="2">
    <source>
        <dbReference type="EMBL" id="RGB77907.1"/>
    </source>
</evidence>
<comment type="caution">
    <text evidence="2">The sequence shown here is derived from an EMBL/GenBank/DDBJ whole genome shotgun (WGS) entry which is preliminary data.</text>
</comment>
<evidence type="ECO:0000313" key="3">
    <source>
        <dbReference type="Proteomes" id="UP000261011"/>
    </source>
</evidence>
<dbReference type="RefSeq" id="WP_117519933.1">
    <property type="nucleotide sequence ID" value="NZ_QVEU01000001.1"/>
</dbReference>
<dbReference type="EMBL" id="QVEU01000001">
    <property type="protein sequence ID" value="RGB77907.1"/>
    <property type="molecule type" value="Genomic_DNA"/>
</dbReference>